<evidence type="ECO:0000313" key="9">
    <source>
        <dbReference type="Proteomes" id="UP000259273"/>
    </source>
</evidence>
<evidence type="ECO:0000256" key="5">
    <source>
        <dbReference type="ARBA" id="ARBA00022989"/>
    </source>
</evidence>
<accession>A0A3C1KHZ5</accession>
<proteinExistence type="inferred from homology"/>
<dbReference type="GO" id="GO:0005886">
    <property type="term" value="C:plasma membrane"/>
    <property type="evidence" value="ECO:0007669"/>
    <property type="project" value="UniProtKB-SubCell"/>
</dbReference>
<comment type="similarity">
    <text evidence="2">Belongs to the chromate ion transporter (CHR) (TC 2.A.51) family.</text>
</comment>
<evidence type="ECO:0000256" key="7">
    <source>
        <dbReference type="SAM" id="Phobius"/>
    </source>
</evidence>
<keyword evidence="3" id="KW-1003">Cell membrane</keyword>
<dbReference type="Pfam" id="PF02417">
    <property type="entry name" value="Chromate_transp"/>
    <property type="match status" value="1"/>
</dbReference>
<dbReference type="GO" id="GO:0015109">
    <property type="term" value="F:chromate transmembrane transporter activity"/>
    <property type="evidence" value="ECO:0007669"/>
    <property type="project" value="InterPro"/>
</dbReference>
<comment type="subcellular location">
    <subcellularLocation>
        <location evidence="1">Cell membrane</location>
        <topology evidence="1">Multi-pass membrane protein</topology>
    </subcellularLocation>
</comment>
<evidence type="ECO:0000256" key="1">
    <source>
        <dbReference type="ARBA" id="ARBA00004651"/>
    </source>
</evidence>
<dbReference type="PANTHER" id="PTHR33567">
    <property type="entry name" value="CHROMATE ION TRANSPORTER (EUROFUNG)"/>
    <property type="match status" value="1"/>
</dbReference>
<evidence type="ECO:0000313" key="8">
    <source>
        <dbReference type="EMBL" id="HAN26307.1"/>
    </source>
</evidence>
<protein>
    <submittedName>
        <fullName evidence="8">Chorismate-binding protein</fullName>
    </submittedName>
</protein>
<name>A0A3C1KHZ5_9GAMM</name>
<dbReference type="PANTHER" id="PTHR33567:SF3">
    <property type="entry name" value="CHROMATE ION TRANSPORTER (EUROFUNG)"/>
    <property type="match status" value="1"/>
</dbReference>
<sequence length="103" mass="10546">VLGALLATLAIFLPGFLLVLGIQAAWDALATRPRVLGVVAGVNSAVVGLLAAAWVNPIASSAFHSWLDVLLVLLGWALLARWRPPILLLVAGFAGVGLALSGT</sequence>
<keyword evidence="5 7" id="KW-1133">Transmembrane helix</keyword>
<dbReference type="Proteomes" id="UP000259273">
    <property type="component" value="Unassembled WGS sequence"/>
</dbReference>
<dbReference type="EMBL" id="DMND01000018">
    <property type="protein sequence ID" value="HAN26307.1"/>
    <property type="molecule type" value="Genomic_DNA"/>
</dbReference>
<evidence type="ECO:0000256" key="6">
    <source>
        <dbReference type="ARBA" id="ARBA00023136"/>
    </source>
</evidence>
<feature type="transmembrane region" description="Helical" evidence="7">
    <location>
        <begin position="6"/>
        <end position="26"/>
    </location>
</feature>
<feature type="transmembrane region" description="Helical" evidence="7">
    <location>
        <begin position="35"/>
        <end position="55"/>
    </location>
</feature>
<feature type="transmembrane region" description="Helical" evidence="7">
    <location>
        <begin position="86"/>
        <end position="102"/>
    </location>
</feature>
<keyword evidence="4 7" id="KW-0812">Transmembrane</keyword>
<dbReference type="AlphaFoldDB" id="A0A3C1KHZ5"/>
<organism evidence="8 9">
    <name type="scientific">Haliea salexigens</name>
    <dbReference type="NCBI Taxonomy" id="287487"/>
    <lineage>
        <taxon>Bacteria</taxon>
        <taxon>Pseudomonadati</taxon>
        <taxon>Pseudomonadota</taxon>
        <taxon>Gammaproteobacteria</taxon>
        <taxon>Cellvibrionales</taxon>
        <taxon>Halieaceae</taxon>
        <taxon>Haliea</taxon>
    </lineage>
</organism>
<evidence type="ECO:0000256" key="4">
    <source>
        <dbReference type="ARBA" id="ARBA00022692"/>
    </source>
</evidence>
<feature type="transmembrane region" description="Helical" evidence="7">
    <location>
        <begin position="61"/>
        <end position="79"/>
    </location>
</feature>
<feature type="non-terminal residue" evidence="8">
    <location>
        <position position="1"/>
    </location>
</feature>
<gene>
    <name evidence="8" type="ORF">DCP75_00950</name>
</gene>
<evidence type="ECO:0000256" key="2">
    <source>
        <dbReference type="ARBA" id="ARBA00005262"/>
    </source>
</evidence>
<keyword evidence="6 7" id="KW-0472">Membrane</keyword>
<reference evidence="8 9" key="1">
    <citation type="journal article" date="2018" name="Nat. Biotechnol.">
        <title>A standardized bacterial taxonomy based on genome phylogeny substantially revises the tree of life.</title>
        <authorList>
            <person name="Parks D.H."/>
            <person name="Chuvochina M."/>
            <person name="Waite D.W."/>
            <person name="Rinke C."/>
            <person name="Skarshewski A."/>
            <person name="Chaumeil P.A."/>
            <person name="Hugenholtz P."/>
        </authorList>
    </citation>
    <scope>NUCLEOTIDE SEQUENCE [LARGE SCALE GENOMIC DNA]</scope>
    <source>
        <strain evidence="8">UBA9158</strain>
    </source>
</reference>
<evidence type="ECO:0000256" key="3">
    <source>
        <dbReference type="ARBA" id="ARBA00022475"/>
    </source>
</evidence>
<dbReference type="InterPro" id="IPR003370">
    <property type="entry name" value="Chromate_transpt"/>
</dbReference>
<comment type="caution">
    <text evidence="8">The sequence shown here is derived from an EMBL/GenBank/DDBJ whole genome shotgun (WGS) entry which is preliminary data.</text>
</comment>